<accession>A0ABV3Y4G4</accession>
<evidence type="ECO:0000256" key="1">
    <source>
        <dbReference type="ARBA" id="ARBA00010062"/>
    </source>
</evidence>
<dbReference type="SUPFAM" id="SSF53822">
    <property type="entry name" value="Periplasmic binding protein-like I"/>
    <property type="match status" value="1"/>
</dbReference>
<evidence type="ECO:0000256" key="2">
    <source>
        <dbReference type="ARBA" id="ARBA00022729"/>
    </source>
</evidence>
<protein>
    <submittedName>
        <fullName evidence="4">ABC transporter substrate-binding protein</fullName>
    </submittedName>
</protein>
<dbReference type="RefSeq" id="WP_369084787.1">
    <property type="nucleotide sequence ID" value="NZ_JBFSHR010000052.1"/>
</dbReference>
<comment type="similarity">
    <text evidence="1">Belongs to the leucine-binding protein family.</text>
</comment>
<dbReference type="InterPro" id="IPR028082">
    <property type="entry name" value="Peripla_BP_I"/>
</dbReference>
<dbReference type="PANTHER" id="PTHR30483">
    <property type="entry name" value="LEUCINE-SPECIFIC-BINDING PROTEIN"/>
    <property type="match status" value="1"/>
</dbReference>
<evidence type="ECO:0000313" key="5">
    <source>
        <dbReference type="Proteomes" id="UP001560267"/>
    </source>
</evidence>
<sequence>MTLAACGSSSSSTTPTSSAPSAITIGTTYAGSGAFATSSIPELDGLKFWMTQENKKGGVYVGAYKKRIPVKLVDYNDLSSASTAATLYNQLITQDKVNILVADFGSVLTAPAVSLAEAHKVVLFDQTGTGIPFFTPQNKDIVLCDLPESDIWPDVLAQFLIAKGIKKVAIVYDTNDFDESQAVTLKSKLQAAGITPLVYEGVPTTTSSYTTILNSVAAKHPDAVLEFGFQPNDTAFLQNVQSSGQHFKMVFTVFPGQLLSLFQSQVGTAGLKYTYTYGTNLYINYPKVTEGLNSAQFKSQFSAAYPGQLNALSLAGYNTGLVIQGSLKNAKSLSQAAIRAGAQQLSGNLTTVDGKFQLNSEGAQVGELLPVAQLFPSSSGVTLHAVYPSSQATAKAVYPAP</sequence>
<dbReference type="InterPro" id="IPR051010">
    <property type="entry name" value="BCAA_transport"/>
</dbReference>
<dbReference type="Pfam" id="PF13458">
    <property type="entry name" value="Peripla_BP_6"/>
    <property type="match status" value="1"/>
</dbReference>
<name>A0ABV3Y4G4_9ACTN</name>
<gene>
    <name evidence="4" type="ORF">AB6A68_11360</name>
</gene>
<evidence type="ECO:0000259" key="3">
    <source>
        <dbReference type="Pfam" id="PF13458"/>
    </source>
</evidence>
<keyword evidence="5" id="KW-1185">Reference proteome</keyword>
<evidence type="ECO:0000313" key="4">
    <source>
        <dbReference type="EMBL" id="MEX6430425.1"/>
    </source>
</evidence>
<dbReference type="EMBL" id="JBFSHR010000052">
    <property type="protein sequence ID" value="MEX6430425.1"/>
    <property type="molecule type" value="Genomic_DNA"/>
</dbReference>
<dbReference type="InterPro" id="IPR028081">
    <property type="entry name" value="Leu-bd"/>
</dbReference>
<proteinExistence type="inferred from homology"/>
<dbReference type="Proteomes" id="UP001560267">
    <property type="component" value="Unassembled WGS sequence"/>
</dbReference>
<reference evidence="4 5" key="1">
    <citation type="submission" date="2024-07" db="EMBL/GenBank/DDBJ databases">
        <title>Draft Genome Sequence of Ferrimicrobium acidiphilum Strain YE2023, Isolated from a Pulp of Bioleach Reactor.</title>
        <authorList>
            <person name="Elkina Y.A."/>
            <person name="Bulaeva A.G."/>
            <person name="Beletsky A.V."/>
            <person name="Mardanov A.V."/>
        </authorList>
    </citation>
    <scope>NUCLEOTIDE SEQUENCE [LARGE SCALE GENOMIC DNA]</scope>
    <source>
        <strain evidence="4 5">YE2023</strain>
    </source>
</reference>
<dbReference type="Gene3D" id="3.40.50.2300">
    <property type="match status" value="2"/>
</dbReference>
<keyword evidence="2" id="KW-0732">Signal</keyword>
<feature type="domain" description="Leucine-binding protein" evidence="3">
    <location>
        <begin position="23"/>
        <end position="374"/>
    </location>
</feature>
<comment type="caution">
    <text evidence="4">The sequence shown here is derived from an EMBL/GenBank/DDBJ whole genome shotgun (WGS) entry which is preliminary data.</text>
</comment>
<dbReference type="PANTHER" id="PTHR30483:SF6">
    <property type="entry name" value="PERIPLASMIC BINDING PROTEIN OF ABC TRANSPORTER FOR NATURAL AMINO ACIDS"/>
    <property type="match status" value="1"/>
</dbReference>
<organism evidence="4 5">
    <name type="scientific">Ferrimicrobium acidiphilum</name>
    <dbReference type="NCBI Taxonomy" id="121039"/>
    <lineage>
        <taxon>Bacteria</taxon>
        <taxon>Bacillati</taxon>
        <taxon>Actinomycetota</taxon>
        <taxon>Acidimicrobiia</taxon>
        <taxon>Acidimicrobiales</taxon>
        <taxon>Acidimicrobiaceae</taxon>
        <taxon>Ferrimicrobium</taxon>
    </lineage>
</organism>